<accession>A0ABM8YV95</accession>
<protein>
    <submittedName>
        <fullName evidence="1">Uncharacterized protein</fullName>
    </submittedName>
</protein>
<proteinExistence type="predicted"/>
<keyword evidence="2" id="KW-1185">Reference proteome</keyword>
<evidence type="ECO:0000313" key="2">
    <source>
        <dbReference type="Proteomes" id="UP000839052"/>
    </source>
</evidence>
<dbReference type="Proteomes" id="UP000839052">
    <property type="component" value="Chromosome"/>
</dbReference>
<gene>
    <name evidence="1" type="ORF">NTG6680_0121</name>
</gene>
<organism evidence="1 2">
    <name type="scientific">Candidatus Nitrotoga arctica</name>
    <dbReference type="NCBI Taxonomy" id="453162"/>
    <lineage>
        <taxon>Bacteria</taxon>
        <taxon>Pseudomonadati</taxon>
        <taxon>Pseudomonadota</taxon>
        <taxon>Betaproteobacteria</taxon>
        <taxon>Nitrosomonadales</taxon>
        <taxon>Gallionellaceae</taxon>
        <taxon>Candidatus Nitrotoga</taxon>
    </lineage>
</organism>
<reference evidence="1 2" key="1">
    <citation type="submission" date="2021-10" db="EMBL/GenBank/DDBJ databases">
        <authorList>
            <person name="Koch H."/>
        </authorList>
    </citation>
    <scope>NUCLEOTIDE SEQUENCE [LARGE SCALE GENOMIC DNA]</scope>
    <source>
        <strain evidence="1">6680</strain>
    </source>
</reference>
<sequence>MPPDVKLVVPTPVHAYEVAAGLQLAVNVDIDPEPALIVDGDATRLHVGVNVGDVTTHVAVRLPLESTETIE</sequence>
<name>A0ABM8YV95_9PROT</name>
<evidence type="ECO:0000313" key="1">
    <source>
        <dbReference type="EMBL" id="CAG9931374.1"/>
    </source>
</evidence>
<dbReference type="EMBL" id="OU912926">
    <property type="protein sequence ID" value="CAG9931374.1"/>
    <property type="molecule type" value="Genomic_DNA"/>
</dbReference>